<dbReference type="KEGG" id="scw:TU94_30980"/>
<dbReference type="HOGENOM" id="CLU_056435_0_0_11"/>
<dbReference type="CDD" id="cd02440">
    <property type="entry name" value="AdoMet_MTases"/>
    <property type="match status" value="1"/>
</dbReference>
<keyword evidence="2 5" id="KW-0808">Transferase</keyword>
<dbReference type="Gene3D" id="3.40.50.150">
    <property type="entry name" value="Vaccinia Virus protein VP39"/>
    <property type="match status" value="1"/>
</dbReference>
<dbReference type="PANTHER" id="PTHR43464:SF19">
    <property type="entry name" value="UBIQUINONE BIOSYNTHESIS O-METHYLTRANSFERASE, MITOCHONDRIAL"/>
    <property type="match status" value="1"/>
</dbReference>
<dbReference type="EMBL" id="CP010849">
    <property type="protein sequence ID" value="AJP05190.1"/>
    <property type="molecule type" value="Genomic_DNA"/>
</dbReference>
<evidence type="ECO:0000256" key="2">
    <source>
        <dbReference type="ARBA" id="ARBA00022679"/>
    </source>
</evidence>
<dbReference type="AlphaFoldDB" id="A0A0C5G8S2"/>
<gene>
    <name evidence="5" type="ORF">TU94_30980</name>
</gene>
<dbReference type="Pfam" id="PF13649">
    <property type="entry name" value="Methyltransf_25"/>
    <property type="match status" value="1"/>
</dbReference>
<accession>A0A0C5G8S2</accession>
<evidence type="ECO:0000259" key="4">
    <source>
        <dbReference type="Pfam" id="PF13649"/>
    </source>
</evidence>
<dbReference type="OrthoDB" id="9786503at2"/>
<feature type="domain" description="Methyltransferase" evidence="4">
    <location>
        <begin position="46"/>
        <end position="139"/>
    </location>
</feature>
<dbReference type="PANTHER" id="PTHR43464">
    <property type="entry name" value="METHYLTRANSFERASE"/>
    <property type="match status" value="1"/>
</dbReference>
<dbReference type="Proteomes" id="UP000032234">
    <property type="component" value="Chromosome"/>
</dbReference>
<dbReference type="InterPro" id="IPR041698">
    <property type="entry name" value="Methyltransf_25"/>
</dbReference>
<dbReference type="GO" id="GO:0008168">
    <property type="term" value="F:methyltransferase activity"/>
    <property type="evidence" value="ECO:0007669"/>
    <property type="project" value="UniProtKB-KW"/>
</dbReference>
<keyword evidence="1" id="KW-0489">Methyltransferase</keyword>
<dbReference type="InterPro" id="IPR029063">
    <property type="entry name" value="SAM-dependent_MTases_sf"/>
</dbReference>
<dbReference type="STRING" id="477245.TU94_30980"/>
<dbReference type="GO" id="GO:0032259">
    <property type="term" value="P:methylation"/>
    <property type="evidence" value="ECO:0007669"/>
    <property type="project" value="UniProtKB-KW"/>
</dbReference>
<evidence type="ECO:0000256" key="1">
    <source>
        <dbReference type="ARBA" id="ARBA00022603"/>
    </source>
</evidence>
<name>A0A0C5G8S2_9ACTN</name>
<evidence type="ECO:0000313" key="5">
    <source>
        <dbReference type="EMBL" id="AJP05190.1"/>
    </source>
</evidence>
<dbReference type="PATRIC" id="fig|477245.3.peg.6601"/>
<evidence type="ECO:0000313" key="6">
    <source>
        <dbReference type="Proteomes" id="UP000032234"/>
    </source>
</evidence>
<proteinExistence type="predicted"/>
<protein>
    <submittedName>
        <fullName evidence="5">SAM-dependent methlyltransferase</fullName>
    </submittedName>
</protein>
<keyword evidence="3" id="KW-0949">S-adenosyl-L-methionine</keyword>
<dbReference type="SUPFAM" id="SSF53335">
    <property type="entry name" value="S-adenosyl-L-methionine-dependent methyltransferases"/>
    <property type="match status" value="1"/>
</dbReference>
<reference evidence="5 6" key="1">
    <citation type="submission" date="2015-02" db="EMBL/GenBank/DDBJ databases">
        <title>Genome sequence of thermotolerant Streptomyces cyaneogriseus subsp. Noncyanogenus NMWT1, the producer of nematocidal antibiotics nemadectin.</title>
        <authorList>
            <person name="Wang H."/>
            <person name="Li C."/>
            <person name="Xiang W."/>
            <person name="Wang X."/>
        </authorList>
    </citation>
    <scope>NUCLEOTIDE SEQUENCE [LARGE SCALE GENOMIC DNA]</scope>
    <source>
        <strain evidence="5 6">NMWT 1</strain>
    </source>
</reference>
<evidence type="ECO:0000256" key="3">
    <source>
        <dbReference type="ARBA" id="ARBA00022691"/>
    </source>
</evidence>
<organism evidence="5 6">
    <name type="scientific">Streptomyces cyaneogriseus subsp. noncyanogenus</name>
    <dbReference type="NCBI Taxonomy" id="477245"/>
    <lineage>
        <taxon>Bacteria</taxon>
        <taxon>Bacillati</taxon>
        <taxon>Actinomycetota</taxon>
        <taxon>Actinomycetes</taxon>
        <taxon>Kitasatosporales</taxon>
        <taxon>Streptomycetaceae</taxon>
        <taxon>Streptomyces</taxon>
    </lineage>
</organism>
<sequence>MSDTPAPSGPADFWEARYREAGRVWSGRPNTLLEREAAGLTPGTALDLGCGEGADAVWLASRGWRVTGVDISATALERAARHAAEAGVADRVTWERHELGRSFPEGTFDLVSAHYLQSPVELDQRAVLRSAAAAVAEGGTLLIVLHAGWPSWQSEPPFDHVFPTLDGVTAELALPEDRWTVETRETVRRPSAAPDGRDGFRDDHVWRLRRVR</sequence>
<keyword evidence="6" id="KW-1185">Reference proteome</keyword>
<dbReference type="RefSeq" id="WP_044386685.1">
    <property type="nucleotide sequence ID" value="NZ_CP010849.1"/>
</dbReference>